<evidence type="ECO:0000256" key="5">
    <source>
        <dbReference type="ARBA" id="ARBA00022840"/>
    </source>
</evidence>
<dbReference type="InterPro" id="IPR027417">
    <property type="entry name" value="P-loop_NTPase"/>
</dbReference>
<proteinExistence type="inferred from homology"/>
<accession>A0ABZ2S184</accession>
<dbReference type="Gene3D" id="3.40.50.300">
    <property type="entry name" value="P-loop containing nucleotide triphosphate hydrolases"/>
    <property type="match status" value="1"/>
</dbReference>
<evidence type="ECO:0000256" key="3">
    <source>
        <dbReference type="ARBA" id="ARBA00022475"/>
    </source>
</evidence>
<name>A0ABZ2S184_9BURK</name>
<dbReference type="SMART" id="SM00382">
    <property type="entry name" value="AAA"/>
    <property type="match status" value="1"/>
</dbReference>
<dbReference type="PROSITE" id="PS50893">
    <property type="entry name" value="ABC_TRANSPORTER_2"/>
    <property type="match status" value="1"/>
</dbReference>
<keyword evidence="4" id="KW-0547">Nucleotide-binding</keyword>
<organism evidence="7 8">
    <name type="scientific">Achromobacter veterisilvae</name>
    <dbReference type="NCBI Taxonomy" id="2069367"/>
    <lineage>
        <taxon>Bacteria</taxon>
        <taxon>Pseudomonadati</taxon>
        <taxon>Pseudomonadota</taxon>
        <taxon>Betaproteobacteria</taxon>
        <taxon>Burkholderiales</taxon>
        <taxon>Alcaligenaceae</taxon>
        <taxon>Achromobacter</taxon>
    </lineage>
</organism>
<evidence type="ECO:0000256" key="2">
    <source>
        <dbReference type="ARBA" id="ARBA00022448"/>
    </source>
</evidence>
<dbReference type="CDD" id="cd03220">
    <property type="entry name" value="ABC_KpsT_Wzt"/>
    <property type="match status" value="1"/>
</dbReference>
<keyword evidence="2" id="KW-0813">Transport</keyword>
<sequence length="388" mass="42275">MSISDTQTAAIFCEGIAKTFVIDNEKNMWRLMLGLPVVGKTFKALQDVSMAVPKGKIVAILGHNGAGKSTLLRLLGGVYQPTEGVISSDGTISGLFEMGGTGGRQLTGRAYALRYFSLMGVPKKDRKSLLDDIREFSELGDNFERPIYTYSTGMAARLYFSTATALRHDIYLIDELLSVGDEHFQAKCWVRMRGLLLNGASGVLVTHDWVAALKLCEESYILSRGRLSEPGATDEMVVKYLDLPRPSGEQVRFSADNPQLYHATSGEDVSLKFNMEIAEETPVSLVYSIEMLRVGIGWEVLLLGSSPLQARLPGAYQVELDIHALPLAPGEYTLNVGLIKPKNSANEETTAFDARGWTTGNGYRLLVNGSPTSGAAVLPLTVTTWIEA</sequence>
<evidence type="ECO:0000256" key="1">
    <source>
        <dbReference type="ARBA" id="ARBA00005417"/>
    </source>
</evidence>
<keyword evidence="8" id="KW-1185">Reference proteome</keyword>
<evidence type="ECO:0000313" key="7">
    <source>
        <dbReference type="EMBL" id="WXR74639.1"/>
    </source>
</evidence>
<feature type="domain" description="ABC transporter" evidence="6">
    <location>
        <begin position="23"/>
        <end position="249"/>
    </location>
</feature>
<keyword evidence="3" id="KW-1003">Cell membrane</keyword>
<dbReference type="RefSeq" id="WP_338880513.1">
    <property type="nucleotide sequence ID" value="NZ_CP148753.1"/>
</dbReference>
<gene>
    <name evidence="7" type="ORF">WHX56_03840</name>
</gene>
<dbReference type="GO" id="GO:0005524">
    <property type="term" value="F:ATP binding"/>
    <property type="evidence" value="ECO:0007669"/>
    <property type="project" value="UniProtKB-KW"/>
</dbReference>
<dbReference type="InterPro" id="IPR003593">
    <property type="entry name" value="AAA+_ATPase"/>
</dbReference>
<dbReference type="InterPro" id="IPR050683">
    <property type="entry name" value="Bact_Polysacc_Export_ATP-bd"/>
</dbReference>
<protein>
    <submittedName>
        <fullName evidence="7">ABC transporter ATP-binding protein</fullName>
    </submittedName>
</protein>
<evidence type="ECO:0000259" key="6">
    <source>
        <dbReference type="PROSITE" id="PS50893"/>
    </source>
</evidence>
<dbReference type="Proteomes" id="UP001456224">
    <property type="component" value="Chromosome"/>
</dbReference>
<dbReference type="SUPFAM" id="SSF52540">
    <property type="entry name" value="P-loop containing nucleoside triphosphate hydrolases"/>
    <property type="match status" value="1"/>
</dbReference>
<dbReference type="EMBL" id="CP148753">
    <property type="protein sequence ID" value="WXR74639.1"/>
    <property type="molecule type" value="Genomic_DNA"/>
</dbReference>
<dbReference type="InterPro" id="IPR003439">
    <property type="entry name" value="ABC_transporter-like_ATP-bd"/>
</dbReference>
<keyword evidence="3" id="KW-0472">Membrane</keyword>
<dbReference type="PANTHER" id="PTHR46743:SF2">
    <property type="entry name" value="TEICHOIC ACIDS EXPORT ATP-BINDING PROTEIN TAGH"/>
    <property type="match status" value="1"/>
</dbReference>
<evidence type="ECO:0000256" key="4">
    <source>
        <dbReference type="ARBA" id="ARBA00022741"/>
    </source>
</evidence>
<dbReference type="PANTHER" id="PTHR46743">
    <property type="entry name" value="TEICHOIC ACIDS EXPORT ATP-BINDING PROTEIN TAGH"/>
    <property type="match status" value="1"/>
</dbReference>
<keyword evidence="5 7" id="KW-0067">ATP-binding</keyword>
<comment type="similarity">
    <text evidence="1">Belongs to the ABC transporter superfamily.</text>
</comment>
<reference evidence="7 8" key="1">
    <citation type="submission" date="2024-03" db="EMBL/GenBank/DDBJ databases">
        <title>Reference genomes for the five species model microbial community.</title>
        <authorList>
            <person name="Padfield D."/>
        </authorList>
    </citation>
    <scope>NUCLEOTIDE SEQUENCE [LARGE SCALE GENOMIC DNA]</scope>
    <source>
        <strain evidence="7 8">AB1</strain>
    </source>
</reference>
<dbReference type="Pfam" id="PF00005">
    <property type="entry name" value="ABC_tran"/>
    <property type="match status" value="1"/>
</dbReference>
<evidence type="ECO:0000313" key="8">
    <source>
        <dbReference type="Proteomes" id="UP001456224"/>
    </source>
</evidence>
<dbReference type="InterPro" id="IPR015860">
    <property type="entry name" value="ABC_transpr_TagH-like"/>
</dbReference>